<dbReference type="Pfam" id="PF00855">
    <property type="entry name" value="PWWP"/>
    <property type="match status" value="1"/>
</dbReference>
<feature type="domain" description="PWWP" evidence="2">
    <location>
        <begin position="87"/>
        <end position="148"/>
    </location>
</feature>
<organism evidence="3 4">
    <name type="scientific">Lithospermum erythrorhizon</name>
    <name type="common">Purple gromwell</name>
    <name type="synonym">Lithospermum officinale var. erythrorhizon</name>
    <dbReference type="NCBI Taxonomy" id="34254"/>
    <lineage>
        <taxon>Eukaryota</taxon>
        <taxon>Viridiplantae</taxon>
        <taxon>Streptophyta</taxon>
        <taxon>Embryophyta</taxon>
        <taxon>Tracheophyta</taxon>
        <taxon>Spermatophyta</taxon>
        <taxon>Magnoliopsida</taxon>
        <taxon>eudicotyledons</taxon>
        <taxon>Gunneridae</taxon>
        <taxon>Pentapetalae</taxon>
        <taxon>asterids</taxon>
        <taxon>lamiids</taxon>
        <taxon>Boraginales</taxon>
        <taxon>Boraginaceae</taxon>
        <taxon>Boraginoideae</taxon>
        <taxon>Lithospermeae</taxon>
        <taxon>Lithospermum</taxon>
    </lineage>
</organism>
<dbReference type="CDD" id="cd05162">
    <property type="entry name" value="PWWP"/>
    <property type="match status" value="1"/>
</dbReference>
<dbReference type="Gene3D" id="2.30.30.140">
    <property type="match status" value="1"/>
</dbReference>
<comment type="caution">
    <text evidence="3">The sequence shown here is derived from an EMBL/GenBank/DDBJ whole genome shotgun (WGS) entry which is preliminary data.</text>
</comment>
<sequence length="601" mass="66410">MTSNQETEAPKNNNTLNENEVSVVGSLDHGNARDENLGGMDMLGLVCSEEYNKIDEKKGDTSVVVNQETIDGDRANVDPRRIDEFLVGDLVWGKIKNHPSWPGLIYDPSDGSDIAKKSKKVNKILVAYFGDGTYNWCSKSQLVPFVDHYEKMSKQSNSVNFVYAVEEALEELGRRIERTMICSCVPEENLSGLARPEAINAGVRPGVLLPDGAIGNLPSIWCEPAKLLEYVRNVKQTFPVSNLLQLILMKTMLSAFSRVRRGCCLPIYREAKLIEGLEDKSEIAVPDTNDFSVPIKVPIECSSEEESSGSPKVLPMKGLMLTSTQKRKQKSVAEIMGEGTTKKSKITEETHSITEKSKKTASNDDINKSGILQASTAKRMRHSKKILVENERSRSIERKQDEDTGHDDNANGTRQSSAAGRKRAKKKKDSLVSCSVVSNEDVHLERVENESIPSIELRKNEDPDDDVETSNYKLHNDQISEKKWKPSVSEKGDIGSDLNNVDVVPAQQATDSENTDKPRSRVTKLKKDARAAGTNKTDVDITAPDVSQVDVLRQNIVDLKSMLNQCDGNISPEEKSSLEGEIRSMLQKVGELAVKASSSSS</sequence>
<evidence type="ECO:0000259" key="2">
    <source>
        <dbReference type="PROSITE" id="PS50812"/>
    </source>
</evidence>
<dbReference type="PANTHER" id="PTHR10688">
    <property type="entry name" value="PWWP DOMAIN-CONTAINING PROTEIN"/>
    <property type="match status" value="1"/>
</dbReference>
<feature type="region of interest" description="Disordered" evidence="1">
    <location>
        <begin position="483"/>
        <end position="536"/>
    </location>
</feature>
<feature type="compositionally biased region" description="Basic and acidic residues" evidence="1">
    <location>
        <begin position="345"/>
        <end position="367"/>
    </location>
</feature>
<dbReference type="Proteomes" id="UP001454036">
    <property type="component" value="Unassembled WGS sequence"/>
</dbReference>
<name>A0AAV3QN60_LITER</name>
<protein>
    <recommendedName>
        <fullName evidence="2">PWWP domain-containing protein</fullName>
    </recommendedName>
</protein>
<proteinExistence type="predicted"/>
<dbReference type="InterPro" id="IPR000313">
    <property type="entry name" value="PWWP_dom"/>
</dbReference>
<feature type="region of interest" description="Disordered" evidence="1">
    <location>
        <begin position="302"/>
        <end position="433"/>
    </location>
</feature>
<dbReference type="InterPro" id="IPR052657">
    <property type="entry name" value="PDP_family_Arabidopsis"/>
</dbReference>
<reference evidence="3 4" key="1">
    <citation type="submission" date="2024-01" db="EMBL/GenBank/DDBJ databases">
        <title>The complete chloroplast genome sequence of Lithospermum erythrorhizon: insights into the phylogenetic relationship among Boraginaceae species and the maternal lineages of purple gromwells.</title>
        <authorList>
            <person name="Okada T."/>
            <person name="Watanabe K."/>
        </authorList>
    </citation>
    <scope>NUCLEOTIDE SEQUENCE [LARGE SCALE GENOMIC DNA]</scope>
</reference>
<gene>
    <name evidence="3" type="ORF">LIER_39811</name>
</gene>
<feature type="compositionally biased region" description="Basic and acidic residues" evidence="1">
    <location>
        <begin position="483"/>
        <end position="494"/>
    </location>
</feature>
<dbReference type="AlphaFoldDB" id="A0AAV3QN60"/>
<evidence type="ECO:0000256" key="1">
    <source>
        <dbReference type="SAM" id="MobiDB-lite"/>
    </source>
</evidence>
<dbReference type="EMBL" id="BAABME010021912">
    <property type="protein sequence ID" value="GAA0164533.1"/>
    <property type="molecule type" value="Genomic_DNA"/>
</dbReference>
<evidence type="ECO:0000313" key="3">
    <source>
        <dbReference type="EMBL" id="GAA0164533.1"/>
    </source>
</evidence>
<dbReference type="SUPFAM" id="SSF63748">
    <property type="entry name" value="Tudor/PWWP/MBT"/>
    <property type="match status" value="1"/>
</dbReference>
<dbReference type="PROSITE" id="PS50812">
    <property type="entry name" value="PWWP"/>
    <property type="match status" value="1"/>
</dbReference>
<accession>A0AAV3QN60</accession>
<dbReference type="SMART" id="SM00293">
    <property type="entry name" value="PWWP"/>
    <property type="match status" value="1"/>
</dbReference>
<evidence type="ECO:0000313" key="4">
    <source>
        <dbReference type="Proteomes" id="UP001454036"/>
    </source>
</evidence>
<feature type="compositionally biased region" description="Basic and acidic residues" evidence="1">
    <location>
        <begin position="386"/>
        <end position="409"/>
    </location>
</feature>
<feature type="compositionally biased region" description="Basic and acidic residues" evidence="1">
    <location>
        <begin position="514"/>
        <end position="530"/>
    </location>
</feature>
<dbReference type="PANTHER" id="PTHR10688:SF3">
    <property type="entry name" value="PWWP DOMAIN-CONTAINING PROTEIN 6"/>
    <property type="match status" value="1"/>
</dbReference>
<keyword evidence="4" id="KW-1185">Reference proteome</keyword>